<reference evidence="2" key="1">
    <citation type="submission" date="2019-08" db="EMBL/GenBank/DDBJ databases">
        <authorList>
            <person name="Kucharzyk K."/>
            <person name="Murdoch R.W."/>
            <person name="Higgins S."/>
            <person name="Loffler F."/>
        </authorList>
    </citation>
    <scope>NUCLEOTIDE SEQUENCE</scope>
</reference>
<comment type="caution">
    <text evidence="2">The sequence shown here is derived from an EMBL/GenBank/DDBJ whole genome shotgun (WGS) entry which is preliminary data.</text>
</comment>
<evidence type="ECO:0008006" key="3">
    <source>
        <dbReference type="Google" id="ProtNLM"/>
    </source>
</evidence>
<evidence type="ECO:0000313" key="2">
    <source>
        <dbReference type="EMBL" id="MPN55005.1"/>
    </source>
</evidence>
<feature type="compositionally biased region" description="Basic residues" evidence="1">
    <location>
        <begin position="91"/>
        <end position="101"/>
    </location>
</feature>
<sequence length="101" mass="11201">MSEVQTVSAAVHEITHATLHNYEQARLAAARSDETAEPPKPKDRHTEEVEAESVSYAVCQYYGIQTGENSFGYIATWQGTGGAAGLSGNHQRNRFQPHHRY</sequence>
<organism evidence="2">
    <name type="scientific">bioreactor metagenome</name>
    <dbReference type="NCBI Taxonomy" id="1076179"/>
    <lineage>
        <taxon>unclassified sequences</taxon>
        <taxon>metagenomes</taxon>
        <taxon>ecological metagenomes</taxon>
    </lineage>
</organism>
<gene>
    <name evidence="2" type="ORF">SDC9_202684</name>
</gene>
<dbReference type="AlphaFoldDB" id="A0A645IUA6"/>
<feature type="region of interest" description="Disordered" evidence="1">
    <location>
        <begin position="25"/>
        <end position="50"/>
    </location>
</feature>
<dbReference type="EMBL" id="VSSQ01123788">
    <property type="protein sequence ID" value="MPN55005.1"/>
    <property type="molecule type" value="Genomic_DNA"/>
</dbReference>
<proteinExistence type="predicted"/>
<evidence type="ECO:0000256" key="1">
    <source>
        <dbReference type="SAM" id="MobiDB-lite"/>
    </source>
</evidence>
<name>A0A645IUA6_9ZZZZ</name>
<feature type="compositionally biased region" description="Basic and acidic residues" evidence="1">
    <location>
        <begin position="31"/>
        <end position="48"/>
    </location>
</feature>
<accession>A0A645IUA6</accession>
<feature type="region of interest" description="Disordered" evidence="1">
    <location>
        <begin position="82"/>
        <end position="101"/>
    </location>
</feature>
<protein>
    <recommendedName>
        <fullName evidence="3">DNA primase TraC</fullName>
    </recommendedName>
</protein>